<accession>A0A238WPK5</accession>
<dbReference type="GO" id="GO:0001508">
    <property type="term" value="P:action potential"/>
    <property type="evidence" value="ECO:0007669"/>
    <property type="project" value="TreeGrafter"/>
</dbReference>
<evidence type="ECO:0000256" key="9">
    <source>
        <dbReference type="ARBA" id="ARBA00023065"/>
    </source>
</evidence>
<evidence type="ECO:0000256" key="6">
    <source>
        <dbReference type="ARBA" id="ARBA00022882"/>
    </source>
</evidence>
<evidence type="ECO:0000256" key="10">
    <source>
        <dbReference type="ARBA" id="ARBA00023136"/>
    </source>
</evidence>
<evidence type="ECO:0000256" key="1">
    <source>
        <dbReference type="ARBA" id="ARBA00004141"/>
    </source>
</evidence>
<dbReference type="PANTHER" id="PTHR11537:SF254">
    <property type="entry name" value="POTASSIUM VOLTAGE-GATED CHANNEL PROTEIN SHAB"/>
    <property type="match status" value="1"/>
</dbReference>
<feature type="transmembrane region" description="Helical" evidence="12">
    <location>
        <begin position="193"/>
        <end position="210"/>
    </location>
</feature>
<dbReference type="AlphaFoldDB" id="A0A238WPK5"/>
<dbReference type="InterPro" id="IPR027359">
    <property type="entry name" value="Volt_channel_dom_sf"/>
</dbReference>
<sequence>MKIRQQIYNLIDENQNNNKADAFVHYFISALIIINVIALFLESYENINTKYKTLFWYIEIFSIIIFSIEYLIRIWTADLEYKDVKPYKARLKYIFSFMGIIDLLSVVPFYLPYFIKIDLRVIRVLRLFRLLRLLKLNRHSNSLKLILQVFKRTKSDILITVFIVSLLLILSATLMYNIENAAQPEAFANIGEALWWAVATLTTVGYGDIYPITGIGKILSGVIALLGIGIVALPTGIISSAYIEEIQYNREKTKKSSEEQCLCPHCGKDIKK</sequence>
<feature type="transmembrane region" description="Helical" evidence="12">
    <location>
        <begin position="93"/>
        <end position="111"/>
    </location>
</feature>
<name>A0A238WPK5_9FLAO</name>
<protein>
    <submittedName>
        <fullName evidence="14">Voltage-gated potassium channel</fullName>
    </submittedName>
</protein>
<keyword evidence="10 12" id="KW-0472">Membrane</keyword>
<feature type="transmembrane region" description="Helical" evidence="12">
    <location>
        <begin position="20"/>
        <end position="41"/>
    </location>
</feature>
<dbReference type="Proteomes" id="UP000198379">
    <property type="component" value="Unassembled WGS sequence"/>
</dbReference>
<keyword evidence="15" id="KW-1185">Reference proteome</keyword>
<evidence type="ECO:0000256" key="5">
    <source>
        <dbReference type="ARBA" id="ARBA00022826"/>
    </source>
</evidence>
<dbReference type="InterPro" id="IPR028325">
    <property type="entry name" value="VG_K_chnl"/>
</dbReference>
<keyword evidence="3" id="KW-0633">Potassium transport</keyword>
<evidence type="ECO:0000256" key="2">
    <source>
        <dbReference type="ARBA" id="ARBA00022448"/>
    </source>
</evidence>
<keyword evidence="7" id="KW-0630">Potassium</keyword>
<dbReference type="Gene3D" id="1.20.120.350">
    <property type="entry name" value="Voltage-gated potassium channels. Chain C"/>
    <property type="match status" value="1"/>
</dbReference>
<dbReference type="Gene3D" id="1.10.287.70">
    <property type="match status" value="1"/>
</dbReference>
<dbReference type="PANTHER" id="PTHR11537">
    <property type="entry name" value="VOLTAGE-GATED POTASSIUM CHANNEL"/>
    <property type="match status" value="1"/>
</dbReference>
<keyword evidence="2" id="KW-0813">Transport</keyword>
<evidence type="ECO:0000256" key="8">
    <source>
        <dbReference type="ARBA" id="ARBA00022989"/>
    </source>
</evidence>
<keyword evidence="6" id="KW-0851">Voltage-gated channel</keyword>
<evidence type="ECO:0000313" key="14">
    <source>
        <dbReference type="EMBL" id="SNR48407.1"/>
    </source>
</evidence>
<reference evidence="14 15" key="1">
    <citation type="submission" date="2017-06" db="EMBL/GenBank/DDBJ databases">
        <authorList>
            <person name="Kim H.J."/>
            <person name="Triplett B.A."/>
        </authorList>
    </citation>
    <scope>NUCLEOTIDE SEQUENCE [LARGE SCALE GENOMIC DNA]</scope>
    <source>
        <strain evidence="14 15">DSM 25597</strain>
    </source>
</reference>
<evidence type="ECO:0000256" key="12">
    <source>
        <dbReference type="SAM" id="Phobius"/>
    </source>
</evidence>
<feature type="transmembrane region" description="Helical" evidence="12">
    <location>
        <begin position="157"/>
        <end position="178"/>
    </location>
</feature>
<organism evidence="14 15">
    <name type="scientific">Dokdonia pacifica</name>
    <dbReference type="NCBI Taxonomy" id="1627892"/>
    <lineage>
        <taxon>Bacteria</taxon>
        <taxon>Pseudomonadati</taxon>
        <taxon>Bacteroidota</taxon>
        <taxon>Flavobacteriia</taxon>
        <taxon>Flavobacteriales</taxon>
        <taxon>Flavobacteriaceae</taxon>
        <taxon>Dokdonia</taxon>
    </lineage>
</organism>
<keyword evidence="5" id="KW-0631">Potassium channel</keyword>
<evidence type="ECO:0000256" key="11">
    <source>
        <dbReference type="ARBA" id="ARBA00023303"/>
    </source>
</evidence>
<dbReference type="GO" id="GO:0008076">
    <property type="term" value="C:voltage-gated potassium channel complex"/>
    <property type="evidence" value="ECO:0007669"/>
    <property type="project" value="InterPro"/>
</dbReference>
<feature type="domain" description="Ion transport" evidence="13">
    <location>
        <begin position="23"/>
        <end position="244"/>
    </location>
</feature>
<keyword evidence="11 14" id="KW-0407">Ion channel</keyword>
<feature type="transmembrane region" description="Helical" evidence="12">
    <location>
        <begin position="222"/>
        <end position="243"/>
    </location>
</feature>
<dbReference type="PRINTS" id="PR00169">
    <property type="entry name" value="KCHANNEL"/>
</dbReference>
<evidence type="ECO:0000256" key="4">
    <source>
        <dbReference type="ARBA" id="ARBA00022692"/>
    </source>
</evidence>
<dbReference type="EMBL" id="FZNY01000001">
    <property type="protein sequence ID" value="SNR48407.1"/>
    <property type="molecule type" value="Genomic_DNA"/>
</dbReference>
<evidence type="ECO:0000256" key="7">
    <source>
        <dbReference type="ARBA" id="ARBA00022958"/>
    </source>
</evidence>
<dbReference type="InterPro" id="IPR005821">
    <property type="entry name" value="Ion_trans_dom"/>
</dbReference>
<dbReference type="RefSeq" id="WP_089370578.1">
    <property type="nucleotide sequence ID" value="NZ_BMEP01000003.1"/>
</dbReference>
<proteinExistence type="predicted"/>
<evidence type="ECO:0000256" key="3">
    <source>
        <dbReference type="ARBA" id="ARBA00022538"/>
    </source>
</evidence>
<dbReference type="GO" id="GO:0005249">
    <property type="term" value="F:voltage-gated potassium channel activity"/>
    <property type="evidence" value="ECO:0007669"/>
    <property type="project" value="InterPro"/>
</dbReference>
<comment type="subcellular location">
    <subcellularLocation>
        <location evidence="1">Membrane</location>
        <topology evidence="1">Multi-pass membrane protein</topology>
    </subcellularLocation>
</comment>
<feature type="transmembrane region" description="Helical" evidence="12">
    <location>
        <begin position="53"/>
        <end position="72"/>
    </location>
</feature>
<evidence type="ECO:0000313" key="15">
    <source>
        <dbReference type="Proteomes" id="UP000198379"/>
    </source>
</evidence>
<dbReference type="SUPFAM" id="SSF81324">
    <property type="entry name" value="Voltage-gated potassium channels"/>
    <property type="match status" value="1"/>
</dbReference>
<gene>
    <name evidence="14" type="ORF">SAMN06265376_1011294</name>
</gene>
<evidence type="ECO:0000259" key="13">
    <source>
        <dbReference type="Pfam" id="PF00520"/>
    </source>
</evidence>
<keyword evidence="8 12" id="KW-1133">Transmembrane helix</keyword>
<keyword evidence="4 12" id="KW-0812">Transmembrane</keyword>
<keyword evidence="9" id="KW-0406">Ion transport</keyword>
<dbReference type="Pfam" id="PF00520">
    <property type="entry name" value="Ion_trans"/>
    <property type="match status" value="1"/>
</dbReference>
<dbReference type="OrthoDB" id="9799090at2"/>